<evidence type="ECO:0000259" key="4">
    <source>
        <dbReference type="Pfam" id="PF26150"/>
    </source>
</evidence>
<evidence type="ECO:0000256" key="1">
    <source>
        <dbReference type="SAM" id="MobiDB-lite"/>
    </source>
</evidence>
<reference evidence="6 7" key="1">
    <citation type="submission" date="2020-03" db="EMBL/GenBank/DDBJ databases">
        <title>Draft Genome Sequence of Cudoniella acicularis.</title>
        <authorList>
            <person name="Buettner E."/>
            <person name="Kellner H."/>
        </authorList>
    </citation>
    <scope>NUCLEOTIDE SEQUENCE [LARGE SCALE GENOMIC DNA]</scope>
    <source>
        <strain evidence="6 7">DSM 108380</strain>
    </source>
</reference>
<dbReference type="InterPro" id="IPR059066">
    <property type="entry name" value="Ig_Tag1-like_5th"/>
</dbReference>
<feature type="region of interest" description="Disordered" evidence="1">
    <location>
        <begin position="1"/>
        <end position="80"/>
    </location>
</feature>
<dbReference type="InterPro" id="IPR046368">
    <property type="entry name" value="Tag1"/>
</dbReference>
<dbReference type="InterPro" id="IPR059065">
    <property type="entry name" value="Ig_Tag1-like_4th"/>
</dbReference>
<proteinExistence type="predicted"/>
<dbReference type="AlphaFoldDB" id="A0A8H4RY90"/>
<evidence type="ECO:0000313" key="6">
    <source>
        <dbReference type="EMBL" id="KAF4637341.1"/>
    </source>
</evidence>
<dbReference type="GO" id="GO:0000329">
    <property type="term" value="C:fungal-type vacuole membrane"/>
    <property type="evidence" value="ECO:0007669"/>
    <property type="project" value="InterPro"/>
</dbReference>
<dbReference type="Pfam" id="PF22786">
    <property type="entry name" value="Tag1_C"/>
    <property type="match status" value="1"/>
</dbReference>
<dbReference type="Pfam" id="PF26174">
    <property type="entry name" value="LEA-2_1"/>
    <property type="match status" value="1"/>
</dbReference>
<protein>
    <recommendedName>
        <fullName evidence="8">Pre-rrna processing protein</fullName>
    </recommendedName>
</protein>
<sequence>MADDSSSSAPLLGSSTDRPQSKHSHHSDESHENTPLLSRSSDTPRYDGSEDQAQERVHSPAATSLRSIQQNGHGSLETAKGGRRWPTVVAVGVLGALVIAIIIGAFFAPAIVEEYAKEALVIEPTNLSIAALTANGVSARIQANFRMDASRVKNKHVRNIGRFGTWIAREVESRDSNVAVYLPEYGNILIGTASVSRVVVDIRNGHTTPIDFISDLVAGDVEGIRQVANDWLEGRLDTVRILGKADVGLKSGLISLGTQSISESLVFEGSNLPAIPKYKITRLNFQEVPVSPGGRRGMGADVSLSLMNSYPVKFTIPSLEFDILVPNCGIHDPYIRLAEATTSTIEVEPSSEVDVDVRGIVRELSQPLIKNCPDSRSSPLDLLLEDYIHGNDTTLFVRGSSTPKGDTPQWITQIISSVTVPVPFPGHTFDNVIKNFSLTNTHFSLPDPLADPDTDEANPQISGQIVVTASLPKEMNFGINVTRVCANATVFYKGDELGVLNLHKWQKAESERIEPKDGESAAIRIRSQIRNAPLVITDDNVFSDVIQELLFGGNTILLKIEALVDVEVATVLGKLAIKHMPANGIVPVKPISTGAGFNNLKPKVGGLRVLSTSKTSLNFEAQVNFTNPTDYTAQIPFINIHVLQNGSVIGDATIQNITVEKGNNTNVLVQATWDPTKFGGKKGQKIGRELLSQYISGFNTTLIFRTHIDSIPFQPRIGEALSKFKVEIPTPRLSTPGKGKDGDKPHFIDDAIFHLFSSTAEFTLLSPLQYSTIYIENINATAFYNHTDPIGKINYDLPFKVPPGASQTPRLPVDWSFDSVGYEKIREALGGSLKLDAKGIVGVRLGHWTETVWYVGSGIGASVAI</sequence>
<dbReference type="OrthoDB" id="5596576at2759"/>
<evidence type="ECO:0000259" key="5">
    <source>
        <dbReference type="Pfam" id="PF26153"/>
    </source>
</evidence>
<organism evidence="6 7">
    <name type="scientific">Cudoniella acicularis</name>
    <dbReference type="NCBI Taxonomy" id="354080"/>
    <lineage>
        <taxon>Eukaryota</taxon>
        <taxon>Fungi</taxon>
        <taxon>Dikarya</taxon>
        <taxon>Ascomycota</taxon>
        <taxon>Pezizomycotina</taxon>
        <taxon>Leotiomycetes</taxon>
        <taxon>Helotiales</taxon>
        <taxon>Tricladiaceae</taxon>
        <taxon>Cudoniella</taxon>
    </lineage>
</organism>
<feature type="transmembrane region" description="Helical" evidence="2">
    <location>
        <begin position="88"/>
        <end position="112"/>
    </location>
</feature>
<keyword evidence="2" id="KW-0472">Membrane</keyword>
<dbReference type="Proteomes" id="UP000566819">
    <property type="component" value="Unassembled WGS sequence"/>
</dbReference>
<dbReference type="EMBL" id="JAAMPI010000026">
    <property type="protein sequence ID" value="KAF4637341.1"/>
    <property type="molecule type" value="Genomic_DNA"/>
</dbReference>
<dbReference type="PANTHER" id="PTHR35895">
    <property type="entry name" value="CHROMOSOME 16, WHOLE GENOME SHOTGUN SEQUENCE"/>
    <property type="match status" value="1"/>
</dbReference>
<dbReference type="InterPro" id="IPR055011">
    <property type="entry name" value="Tag1_C"/>
</dbReference>
<feature type="domain" description="Tag1-like fourth Ig-like" evidence="4">
    <location>
        <begin position="601"/>
        <end position="717"/>
    </location>
</feature>
<keyword evidence="2" id="KW-1133">Transmembrane helix</keyword>
<dbReference type="Pfam" id="PF26150">
    <property type="entry name" value="LEA-2_4"/>
    <property type="match status" value="1"/>
</dbReference>
<evidence type="ECO:0008006" key="8">
    <source>
        <dbReference type="Google" id="ProtNLM"/>
    </source>
</evidence>
<feature type="compositionally biased region" description="Basic and acidic residues" evidence="1">
    <location>
        <begin position="42"/>
        <end position="58"/>
    </location>
</feature>
<keyword evidence="2" id="KW-0812">Transmembrane</keyword>
<feature type="domain" description="Tag1 C-terminal" evidence="3">
    <location>
        <begin position="475"/>
        <end position="589"/>
    </location>
</feature>
<evidence type="ECO:0000256" key="2">
    <source>
        <dbReference type="SAM" id="Phobius"/>
    </source>
</evidence>
<keyword evidence="7" id="KW-1185">Reference proteome</keyword>
<evidence type="ECO:0000259" key="3">
    <source>
        <dbReference type="Pfam" id="PF22786"/>
    </source>
</evidence>
<feature type="compositionally biased region" description="Polar residues" evidence="1">
    <location>
        <begin position="61"/>
        <end position="73"/>
    </location>
</feature>
<feature type="domain" description="Tag1-like fifth Ig-like" evidence="5">
    <location>
        <begin position="741"/>
        <end position="853"/>
    </location>
</feature>
<feature type="compositionally biased region" description="Low complexity" evidence="1">
    <location>
        <begin position="1"/>
        <end position="15"/>
    </location>
</feature>
<accession>A0A8H4RY90</accession>
<dbReference type="SUPFAM" id="SSF117070">
    <property type="entry name" value="LEA14-like"/>
    <property type="match status" value="1"/>
</dbReference>
<evidence type="ECO:0000313" key="7">
    <source>
        <dbReference type="Proteomes" id="UP000566819"/>
    </source>
</evidence>
<dbReference type="Pfam" id="PF26153">
    <property type="entry name" value="LEA-2L_5"/>
    <property type="match status" value="1"/>
</dbReference>
<name>A0A8H4RY90_9HELO</name>
<dbReference type="PANTHER" id="PTHR35895:SF3">
    <property type="entry name" value="PRE-RRNA PROCESSING PROTEIN"/>
    <property type="match status" value="1"/>
</dbReference>
<comment type="caution">
    <text evidence="6">The sequence shown here is derived from an EMBL/GenBank/DDBJ whole genome shotgun (WGS) entry which is preliminary data.</text>
</comment>
<gene>
    <name evidence="6" type="ORF">G7Y89_g752</name>
</gene>
<dbReference type="Gene3D" id="2.60.40.1820">
    <property type="match status" value="1"/>
</dbReference>